<dbReference type="Proteomes" id="UP000030742">
    <property type="component" value="Unassembled WGS sequence"/>
</dbReference>
<reference evidence="2 3" key="1">
    <citation type="journal article" date="2013" name="Genome Biol.">
        <title>Draft genome of the mountain pine beetle, Dendroctonus ponderosae Hopkins, a major forest pest.</title>
        <authorList>
            <person name="Keeling C.I."/>
            <person name="Yuen M.M."/>
            <person name="Liao N.Y."/>
            <person name="Docking T.R."/>
            <person name="Chan S.K."/>
            <person name="Taylor G.A."/>
            <person name="Palmquist D.L."/>
            <person name="Jackman S.D."/>
            <person name="Nguyen A."/>
            <person name="Li M."/>
            <person name="Henderson H."/>
            <person name="Janes J.K."/>
            <person name="Zhao Y."/>
            <person name="Pandoh P."/>
            <person name="Moore R."/>
            <person name="Sperling F.A."/>
            <person name="Huber D.P."/>
            <person name="Birol I."/>
            <person name="Jones S.J."/>
            <person name="Bohlmann J."/>
        </authorList>
    </citation>
    <scope>NUCLEOTIDE SEQUENCE</scope>
</reference>
<dbReference type="InterPro" id="IPR004119">
    <property type="entry name" value="EcKL"/>
</dbReference>
<gene>
    <name evidence="2" type="ORF">D910_05118</name>
</gene>
<accession>U4U5V8</accession>
<dbReference type="AlphaFoldDB" id="U4U5V8"/>
<protein>
    <recommendedName>
        <fullName evidence="1">CHK kinase-like domain-containing protein</fullName>
    </recommendedName>
</protein>
<name>U4U5V8_DENPD</name>
<feature type="domain" description="CHK kinase-like" evidence="1">
    <location>
        <begin position="161"/>
        <end position="347"/>
    </location>
</feature>
<evidence type="ECO:0000313" key="3">
    <source>
        <dbReference type="Proteomes" id="UP000030742"/>
    </source>
</evidence>
<dbReference type="EMBL" id="KB631992">
    <property type="protein sequence ID" value="ERL87728.1"/>
    <property type="molecule type" value="Genomic_DNA"/>
</dbReference>
<dbReference type="InterPro" id="IPR015897">
    <property type="entry name" value="CHK_kinase-like"/>
</dbReference>
<organism evidence="2 3">
    <name type="scientific">Dendroctonus ponderosae</name>
    <name type="common">Mountain pine beetle</name>
    <dbReference type="NCBI Taxonomy" id="77166"/>
    <lineage>
        <taxon>Eukaryota</taxon>
        <taxon>Metazoa</taxon>
        <taxon>Ecdysozoa</taxon>
        <taxon>Arthropoda</taxon>
        <taxon>Hexapoda</taxon>
        <taxon>Insecta</taxon>
        <taxon>Pterygota</taxon>
        <taxon>Neoptera</taxon>
        <taxon>Endopterygota</taxon>
        <taxon>Coleoptera</taxon>
        <taxon>Polyphaga</taxon>
        <taxon>Cucujiformia</taxon>
        <taxon>Curculionidae</taxon>
        <taxon>Scolytinae</taxon>
        <taxon>Dendroctonus</taxon>
    </lineage>
</organism>
<dbReference type="Pfam" id="PF02958">
    <property type="entry name" value="EcKL"/>
    <property type="match status" value="1"/>
</dbReference>
<evidence type="ECO:0000259" key="1">
    <source>
        <dbReference type="SMART" id="SM00587"/>
    </source>
</evidence>
<dbReference type="SMART" id="SM00587">
    <property type="entry name" value="CHK"/>
    <property type="match status" value="1"/>
</dbReference>
<proteinExistence type="predicted"/>
<dbReference type="PANTHER" id="PTHR11012">
    <property type="entry name" value="PROTEIN KINASE-LIKE DOMAIN-CONTAINING"/>
    <property type="match status" value="1"/>
</dbReference>
<dbReference type="OrthoDB" id="6756318at2759"/>
<dbReference type="PANTHER" id="PTHR11012:SF55">
    <property type="entry name" value="BHLH DOMAIN-CONTAINING PROTEIN"/>
    <property type="match status" value="1"/>
</dbReference>
<sequence>MASSVLPTFPVTVEDIPYIKQLFDLALLDLNQSGVLREFAAGYCYSVEYTESELFRSSVGIKGNLTAFLVNSRCAKVVQFFAKLTPLKGVSTNNPHRKTLVLFFKKEMLVYETLLDTLHDHQHQEDRGPIMSAFEYKKLFPRCIGWWPKPEEYAFGVKALLLFETLKESFTHIDALTGFAIEPAQLVVRKLAVFHAVALSCKRQRPEKYAPVAEIVDSVPMEPTYTSKDVKNIMRRVKKHKDLAPHSAQILAALSKSQEAAGIEELNEDWVGMCHGQVCVFNLMLEHDELGSITDIKMLDLRHLKHQHITSDLVYFLMTSLAEGVLKTNLNSILTTYHETLSIELEMYKMDQTSFKFDIFKQQVYRMFHLQLLHCVSQLKFFAPLPEAINELRTLSVWHPCSGSYVTNKIALKNLLVLLLALLIGRSTARTLTYDIYGNLIMDKDGRYPSSTCCMVPTCNRPEQCFEMTRCDYLCKTGKYPPAEVDYTPGYQLKKSYLRFQCMFGECKNYEMSCRHCQAPNESDFNIVMVREDCKECYQQVQ</sequence>
<evidence type="ECO:0000313" key="2">
    <source>
        <dbReference type="EMBL" id="ERL87728.1"/>
    </source>
</evidence>